<sequence>MTDWTAADEWFAEYLKGLESSTVRRRRLWREGRTPIPAAETLARAFEEKTEQLRRMLAVERNAAG</sequence>
<evidence type="ECO:0000313" key="2">
    <source>
        <dbReference type="Proteomes" id="UP001259347"/>
    </source>
</evidence>
<dbReference type="Proteomes" id="UP001259347">
    <property type="component" value="Unassembled WGS sequence"/>
</dbReference>
<reference evidence="1 2" key="1">
    <citation type="submission" date="2023-07" db="EMBL/GenBank/DDBJ databases">
        <title>Sorghum-associated microbial communities from plants grown in Nebraska, USA.</title>
        <authorList>
            <person name="Schachtman D."/>
        </authorList>
    </citation>
    <scope>NUCLEOTIDE SEQUENCE [LARGE SCALE GENOMIC DNA]</scope>
    <source>
        <strain evidence="1 2">2980</strain>
    </source>
</reference>
<dbReference type="EMBL" id="JAVDUM010000019">
    <property type="protein sequence ID" value="MDR6868950.1"/>
    <property type="molecule type" value="Genomic_DNA"/>
</dbReference>
<gene>
    <name evidence="1" type="ORF">J2Y69_003576</name>
</gene>
<evidence type="ECO:0000313" key="1">
    <source>
        <dbReference type="EMBL" id="MDR6868950.1"/>
    </source>
</evidence>
<comment type="caution">
    <text evidence="1">The sequence shown here is derived from an EMBL/GenBank/DDBJ whole genome shotgun (WGS) entry which is preliminary data.</text>
</comment>
<protein>
    <submittedName>
        <fullName evidence="1">Uncharacterized protein</fullName>
    </submittedName>
</protein>
<keyword evidence="2" id="KW-1185">Reference proteome</keyword>
<proteinExistence type="predicted"/>
<accession>A0ABU1SH76</accession>
<organism evidence="1 2">
    <name type="scientific">Microbacterium resistens</name>
    <dbReference type="NCBI Taxonomy" id="156977"/>
    <lineage>
        <taxon>Bacteria</taxon>
        <taxon>Bacillati</taxon>
        <taxon>Actinomycetota</taxon>
        <taxon>Actinomycetes</taxon>
        <taxon>Micrococcales</taxon>
        <taxon>Microbacteriaceae</taxon>
        <taxon>Microbacterium</taxon>
    </lineage>
</organism>
<name>A0ABU1SH76_9MICO</name>
<dbReference type="RefSeq" id="WP_310023246.1">
    <property type="nucleotide sequence ID" value="NZ_JAVDUM010000019.1"/>
</dbReference>